<evidence type="ECO:0000313" key="3">
    <source>
        <dbReference type="Proteomes" id="UP000036987"/>
    </source>
</evidence>
<protein>
    <submittedName>
        <fullName evidence="2">Uncharacterized protein</fullName>
    </submittedName>
</protein>
<sequence length="241" mass="26733">MGKKKQNRGEMAKKTIKLSNIQRMTLREENTGRKQINVSSMLKMEHLQKLAIWAGGEGSVPCLAALYARSLASNAEAAGVPLDRSLLTCLKCETILQPGDNCTVRIEKYTQKKKKNVSKKYGFLVQNNVVYTCWFCSYENVMVGTSKGHVKNLVASRAYRTSNETPVVKFVNTKPGSTPCGVLPTNKKREIDGSRSKPGNGSNLTSSKRRKKGWTNLKDIVASNELAKRSSFSNIVIPFKL</sequence>
<comment type="caution">
    <text evidence="2">The sequence shown here is derived from an EMBL/GenBank/DDBJ whole genome shotgun (WGS) entry which is preliminary data.</text>
</comment>
<dbReference type="GO" id="GO:0006396">
    <property type="term" value="P:RNA processing"/>
    <property type="evidence" value="ECO:0007669"/>
    <property type="project" value="InterPro"/>
</dbReference>
<dbReference type="InterPro" id="IPR007175">
    <property type="entry name" value="Rpr2/Snm1/Rpp21"/>
</dbReference>
<keyword evidence="3" id="KW-1185">Reference proteome</keyword>
<evidence type="ECO:0000256" key="1">
    <source>
        <dbReference type="SAM" id="MobiDB-lite"/>
    </source>
</evidence>
<dbReference type="PANTHER" id="PTHR36072">
    <property type="entry name" value="OS01G0541600 PROTEIN"/>
    <property type="match status" value="1"/>
</dbReference>
<dbReference type="Pfam" id="PF04032">
    <property type="entry name" value="Rpr2"/>
    <property type="match status" value="1"/>
</dbReference>
<gene>
    <name evidence="2" type="ORF">ZOSMA_27G00970</name>
</gene>
<evidence type="ECO:0000313" key="2">
    <source>
        <dbReference type="EMBL" id="KMZ67047.1"/>
    </source>
</evidence>
<dbReference type="Proteomes" id="UP000036987">
    <property type="component" value="Unassembled WGS sequence"/>
</dbReference>
<dbReference type="OMA" id="IICQRCK"/>
<dbReference type="AlphaFoldDB" id="A0A0K9PFN0"/>
<proteinExistence type="predicted"/>
<feature type="compositionally biased region" description="Polar residues" evidence="1">
    <location>
        <begin position="197"/>
        <end position="206"/>
    </location>
</feature>
<reference evidence="3" key="1">
    <citation type="journal article" date="2016" name="Nature">
        <title>The genome of the seagrass Zostera marina reveals angiosperm adaptation to the sea.</title>
        <authorList>
            <person name="Olsen J.L."/>
            <person name="Rouze P."/>
            <person name="Verhelst B."/>
            <person name="Lin Y.-C."/>
            <person name="Bayer T."/>
            <person name="Collen J."/>
            <person name="Dattolo E."/>
            <person name="De Paoli E."/>
            <person name="Dittami S."/>
            <person name="Maumus F."/>
            <person name="Michel G."/>
            <person name="Kersting A."/>
            <person name="Lauritano C."/>
            <person name="Lohaus R."/>
            <person name="Toepel M."/>
            <person name="Tonon T."/>
            <person name="Vanneste K."/>
            <person name="Amirebrahimi M."/>
            <person name="Brakel J."/>
            <person name="Bostroem C."/>
            <person name="Chovatia M."/>
            <person name="Grimwood J."/>
            <person name="Jenkins J.W."/>
            <person name="Jueterbock A."/>
            <person name="Mraz A."/>
            <person name="Stam W.T."/>
            <person name="Tice H."/>
            <person name="Bornberg-Bauer E."/>
            <person name="Green P.J."/>
            <person name="Pearson G.A."/>
            <person name="Procaccini G."/>
            <person name="Duarte C.M."/>
            <person name="Schmutz J."/>
            <person name="Reusch T.B.H."/>
            <person name="Van de Peer Y."/>
        </authorList>
    </citation>
    <scope>NUCLEOTIDE SEQUENCE [LARGE SCALE GENOMIC DNA]</scope>
    <source>
        <strain evidence="3">cv. Finnish</strain>
    </source>
</reference>
<dbReference type="EMBL" id="LFYR01000932">
    <property type="protein sequence ID" value="KMZ67047.1"/>
    <property type="molecule type" value="Genomic_DNA"/>
</dbReference>
<organism evidence="2 3">
    <name type="scientific">Zostera marina</name>
    <name type="common">Eelgrass</name>
    <dbReference type="NCBI Taxonomy" id="29655"/>
    <lineage>
        <taxon>Eukaryota</taxon>
        <taxon>Viridiplantae</taxon>
        <taxon>Streptophyta</taxon>
        <taxon>Embryophyta</taxon>
        <taxon>Tracheophyta</taxon>
        <taxon>Spermatophyta</taxon>
        <taxon>Magnoliopsida</taxon>
        <taxon>Liliopsida</taxon>
        <taxon>Zosteraceae</taxon>
        <taxon>Zostera</taxon>
    </lineage>
</organism>
<dbReference type="PANTHER" id="PTHR36072:SF2">
    <property type="entry name" value="OS01G0531000 PROTEIN"/>
    <property type="match status" value="1"/>
</dbReference>
<feature type="region of interest" description="Disordered" evidence="1">
    <location>
        <begin position="181"/>
        <end position="210"/>
    </location>
</feature>
<dbReference type="Gene3D" id="6.20.50.20">
    <property type="match status" value="1"/>
</dbReference>
<dbReference type="OrthoDB" id="655446at2759"/>
<name>A0A0K9PFN0_ZOSMR</name>
<accession>A0A0K9PFN0</accession>